<evidence type="ECO:0000313" key="3">
    <source>
        <dbReference type="Proteomes" id="UP000026962"/>
    </source>
</evidence>
<dbReference type="PANTHER" id="PTHR34395:SF22">
    <property type="entry name" value="MYB_SANT-LIKE DOMAIN-CONTAINING PROTEIN"/>
    <property type="match status" value="1"/>
</dbReference>
<feature type="region of interest" description="Disordered" evidence="1">
    <location>
        <begin position="69"/>
        <end position="129"/>
    </location>
</feature>
<dbReference type="STRING" id="4537.A0A0E0M5U2"/>
<name>A0A0E0M5U2_ORYPU</name>
<dbReference type="AlphaFoldDB" id="A0A0E0M5U2"/>
<dbReference type="Proteomes" id="UP000026962">
    <property type="component" value="Chromosome 10"/>
</dbReference>
<evidence type="ECO:0000313" key="2">
    <source>
        <dbReference type="EnsemblPlants" id="OPUNC10G03010.1"/>
    </source>
</evidence>
<dbReference type="HOGENOM" id="CLU_1257850_0_0_1"/>
<protein>
    <submittedName>
        <fullName evidence="2">Uncharacterized protein</fullName>
    </submittedName>
</protein>
<reference evidence="2" key="2">
    <citation type="submission" date="2018-05" db="EMBL/GenBank/DDBJ databases">
        <title>OpunRS2 (Oryza punctata Reference Sequence Version 2).</title>
        <authorList>
            <person name="Zhang J."/>
            <person name="Kudrna D."/>
            <person name="Lee S."/>
            <person name="Talag J."/>
            <person name="Welchert J."/>
            <person name="Wing R.A."/>
        </authorList>
    </citation>
    <scope>NUCLEOTIDE SEQUENCE [LARGE SCALE GENOMIC DNA]</scope>
</reference>
<evidence type="ECO:0000256" key="1">
    <source>
        <dbReference type="SAM" id="MobiDB-lite"/>
    </source>
</evidence>
<dbReference type="EnsemblPlants" id="OPUNC10G03010.1">
    <property type="protein sequence ID" value="OPUNC10G03010.1"/>
    <property type="gene ID" value="OPUNC10G03010"/>
</dbReference>
<feature type="compositionally biased region" description="Basic and acidic residues" evidence="1">
    <location>
        <begin position="97"/>
        <end position="109"/>
    </location>
</feature>
<reference evidence="2" key="1">
    <citation type="submission" date="2015-04" db="UniProtKB">
        <authorList>
            <consortium name="EnsemblPlants"/>
        </authorList>
    </citation>
    <scope>IDENTIFICATION</scope>
</reference>
<dbReference type="Gramene" id="OPUNC10G03010.1">
    <property type="protein sequence ID" value="OPUNC10G03010.1"/>
    <property type="gene ID" value="OPUNC10G03010"/>
</dbReference>
<proteinExistence type="predicted"/>
<sequence>MVRSTTNQVYLRGKDKATPNNITQKHPRDGNAGLEAHVDTLKRTNGIGLCSLEVESEQHEEENTINSCQGQEDIGHNFGNMPQHGGRDNSLDDEEHDTEHQVENIERASARRRAPASSGGKSKKHGAPIPRVEETMSIFVDLKREQLKSKKHASEEEKQYSIPRCFEVVHFMDDLSDEIKVMASDVFKDAVNREIFLCYKDRLRGLWLKKVVTKLGHSNA</sequence>
<dbReference type="PANTHER" id="PTHR34395">
    <property type="entry name" value="OS11G0427500 PROTEIN"/>
    <property type="match status" value="1"/>
</dbReference>
<accession>A0A0E0M5U2</accession>
<feature type="region of interest" description="Disordered" evidence="1">
    <location>
        <begin position="1"/>
        <end position="33"/>
    </location>
</feature>
<keyword evidence="3" id="KW-1185">Reference proteome</keyword>
<organism evidence="2">
    <name type="scientific">Oryza punctata</name>
    <name type="common">Red rice</name>
    <dbReference type="NCBI Taxonomy" id="4537"/>
    <lineage>
        <taxon>Eukaryota</taxon>
        <taxon>Viridiplantae</taxon>
        <taxon>Streptophyta</taxon>
        <taxon>Embryophyta</taxon>
        <taxon>Tracheophyta</taxon>
        <taxon>Spermatophyta</taxon>
        <taxon>Magnoliopsida</taxon>
        <taxon>Liliopsida</taxon>
        <taxon>Poales</taxon>
        <taxon>Poaceae</taxon>
        <taxon>BOP clade</taxon>
        <taxon>Oryzoideae</taxon>
        <taxon>Oryzeae</taxon>
        <taxon>Oryzinae</taxon>
        <taxon>Oryza</taxon>
    </lineage>
</organism>